<dbReference type="OrthoDB" id="9788263at2"/>
<keyword evidence="9" id="KW-1185">Reference proteome</keyword>
<evidence type="ECO:0000256" key="4">
    <source>
        <dbReference type="ARBA" id="ARBA00022801"/>
    </source>
</evidence>
<comment type="cofactor">
    <cofactor evidence="1">
        <name>Mn(2+)</name>
        <dbReference type="ChEBI" id="CHEBI:29035"/>
    </cofactor>
</comment>
<protein>
    <recommendedName>
        <fullName evidence="7">Nudix hydrolase domain-containing protein</fullName>
    </recommendedName>
</protein>
<keyword evidence="6" id="KW-0464">Manganese</keyword>
<comment type="caution">
    <text evidence="8">The sequence shown here is derived from an EMBL/GenBank/DDBJ whole genome shotgun (WGS) entry which is preliminary data.</text>
</comment>
<dbReference type="InterPro" id="IPR039121">
    <property type="entry name" value="NUDT19"/>
</dbReference>
<evidence type="ECO:0000256" key="5">
    <source>
        <dbReference type="ARBA" id="ARBA00022842"/>
    </source>
</evidence>
<dbReference type="CDD" id="cd18870">
    <property type="entry name" value="NUDIX_AcylCoAdiphos_Nudt19"/>
    <property type="match status" value="1"/>
</dbReference>
<organism evidence="8 9">
    <name type="scientific">Oceanococcus atlanticus</name>
    <dbReference type="NCBI Taxonomy" id="1317117"/>
    <lineage>
        <taxon>Bacteria</taxon>
        <taxon>Pseudomonadati</taxon>
        <taxon>Pseudomonadota</taxon>
        <taxon>Gammaproteobacteria</taxon>
        <taxon>Chromatiales</taxon>
        <taxon>Oceanococcaceae</taxon>
        <taxon>Oceanococcus</taxon>
    </lineage>
</organism>
<dbReference type="SUPFAM" id="SSF55811">
    <property type="entry name" value="Nudix"/>
    <property type="match status" value="1"/>
</dbReference>
<evidence type="ECO:0000256" key="3">
    <source>
        <dbReference type="ARBA" id="ARBA00022723"/>
    </source>
</evidence>
<keyword evidence="4" id="KW-0378">Hydrolase</keyword>
<dbReference type="Proteomes" id="UP000192342">
    <property type="component" value="Unassembled WGS sequence"/>
</dbReference>
<proteinExistence type="predicted"/>
<dbReference type="GO" id="GO:0016818">
    <property type="term" value="F:hydrolase activity, acting on acid anhydrides, in phosphorus-containing anhydrides"/>
    <property type="evidence" value="ECO:0007669"/>
    <property type="project" value="InterPro"/>
</dbReference>
<dbReference type="EMBL" id="AQQV01000001">
    <property type="protein sequence ID" value="ORE89414.1"/>
    <property type="molecule type" value="Genomic_DNA"/>
</dbReference>
<dbReference type="Gene3D" id="3.90.79.10">
    <property type="entry name" value="Nucleoside Triphosphate Pyrophosphohydrolase"/>
    <property type="match status" value="1"/>
</dbReference>
<accession>A0A1Y1SID1</accession>
<name>A0A1Y1SID1_9GAMM</name>
<evidence type="ECO:0000256" key="1">
    <source>
        <dbReference type="ARBA" id="ARBA00001936"/>
    </source>
</evidence>
<evidence type="ECO:0000256" key="2">
    <source>
        <dbReference type="ARBA" id="ARBA00001946"/>
    </source>
</evidence>
<dbReference type="AlphaFoldDB" id="A0A1Y1SID1"/>
<dbReference type="STRING" id="1317117.ATO7_06025"/>
<keyword evidence="3" id="KW-0479">Metal-binding</keyword>
<keyword evidence="5" id="KW-0460">Magnesium</keyword>
<evidence type="ECO:0000256" key="6">
    <source>
        <dbReference type="ARBA" id="ARBA00023211"/>
    </source>
</evidence>
<evidence type="ECO:0000313" key="9">
    <source>
        <dbReference type="Proteomes" id="UP000192342"/>
    </source>
</evidence>
<evidence type="ECO:0000259" key="7">
    <source>
        <dbReference type="PROSITE" id="PS51462"/>
    </source>
</evidence>
<dbReference type="PANTHER" id="PTHR12318">
    <property type="entry name" value="TESTOSTERONE-REGULATED PROTEIN RP2"/>
    <property type="match status" value="1"/>
</dbReference>
<feature type="domain" description="Nudix hydrolase" evidence="7">
    <location>
        <begin position="4"/>
        <end position="198"/>
    </location>
</feature>
<gene>
    <name evidence="8" type="ORF">ATO7_06025</name>
</gene>
<dbReference type="InterPro" id="IPR000086">
    <property type="entry name" value="NUDIX_hydrolase_dom"/>
</dbReference>
<dbReference type="PROSITE" id="PS51462">
    <property type="entry name" value="NUDIX"/>
    <property type="match status" value="1"/>
</dbReference>
<reference evidence="8 9" key="1">
    <citation type="submission" date="2013-04" db="EMBL/GenBank/DDBJ databases">
        <title>Oceanococcus atlanticus 22II-S10r2 Genome Sequencing.</title>
        <authorList>
            <person name="Lai Q."/>
            <person name="Li G."/>
            <person name="Shao Z."/>
        </authorList>
    </citation>
    <scope>NUCLEOTIDE SEQUENCE [LARGE SCALE GENOMIC DNA]</scope>
    <source>
        <strain evidence="8 9">22II-S10r2</strain>
    </source>
</reference>
<evidence type="ECO:0000313" key="8">
    <source>
        <dbReference type="EMBL" id="ORE89414.1"/>
    </source>
</evidence>
<dbReference type="PANTHER" id="PTHR12318:SF0">
    <property type="entry name" value="ACYL-COENZYME A DIPHOSPHATASE NUDT19"/>
    <property type="match status" value="1"/>
</dbReference>
<sequence length="252" mass="28073">MSVALQDAATVVLLRDGSQGLEVLMAKRSASTRFSAGAFVFPGGAVDPGDSIAPDVCVGLESDQCDARFGEAGAARFYLTAARELYEEVGIWLFDGPPPGDPQLRRKLHAGALSLARVLDDCGQRLDAQVLHYFSFWTTPPMMPRRYRTRFFVGQMPHGQTPKVDAVELTELCWTTPQQMLQRQRAGEVDLIFPTVKELQRLSQYASVEQALSALREIDEVPEIRTRHRLENGRRVLILMPGEPGYEDLPAW</sequence>
<dbReference type="GO" id="GO:0046872">
    <property type="term" value="F:metal ion binding"/>
    <property type="evidence" value="ECO:0007669"/>
    <property type="project" value="UniProtKB-KW"/>
</dbReference>
<dbReference type="InterPro" id="IPR015797">
    <property type="entry name" value="NUDIX_hydrolase-like_dom_sf"/>
</dbReference>
<dbReference type="RefSeq" id="WP_083560499.1">
    <property type="nucleotide sequence ID" value="NZ_AQQV01000001.1"/>
</dbReference>
<comment type="cofactor">
    <cofactor evidence="2">
        <name>Mg(2+)</name>
        <dbReference type="ChEBI" id="CHEBI:18420"/>
    </cofactor>
</comment>